<evidence type="ECO:0000256" key="3">
    <source>
        <dbReference type="RuleBase" id="RU000363"/>
    </source>
</evidence>
<dbReference type="RefSeq" id="WP_096226779.1">
    <property type="nucleotide sequence ID" value="NZ_CP168029.1"/>
</dbReference>
<reference evidence="6" key="1">
    <citation type="submission" date="2018-05" db="EMBL/GenBank/DDBJ databases">
        <title>Genome Sequencing of selected type strains of the family Eggerthellaceae.</title>
        <authorList>
            <person name="Danylec N."/>
            <person name="Stoll D.A."/>
            <person name="Doetsch A."/>
            <person name="Huch M."/>
        </authorList>
    </citation>
    <scope>NUCLEOTIDE SEQUENCE [LARGE SCALE GENOMIC DNA]</scope>
    <source>
        <strain evidence="6">DSM 27213</strain>
    </source>
</reference>
<dbReference type="CDD" id="cd05233">
    <property type="entry name" value="SDR_c"/>
    <property type="match status" value="1"/>
</dbReference>
<dbReference type="InterPro" id="IPR002347">
    <property type="entry name" value="SDR_fam"/>
</dbReference>
<sequence length="238" mass="25533">MTSKGACIVTGASQGIGRATAIALAAKREYSSVILVSRNLEKLEETRALAGNPDNMFAVPFDLEELEGIPAMVSSVVEDHGDVDLLVNVSGYADPKPLFETDARSLEKTFRVNVFALTLMCREVAKNMRGHRHGKIVNIASTAGSTPRPGWISYSSSKAAVISVSQTLTAELAEYGIKVYCVSPGRCATDLRRKLAPEEDPATIMQPEHVAEIIANLSGDSGNALDGQDIVVRYQPRA</sequence>
<name>A0A423ULB8_9ACTN</name>
<accession>A0A423ULB8</accession>
<dbReference type="PRINTS" id="PR00080">
    <property type="entry name" value="SDRFAMILY"/>
</dbReference>
<organism evidence="5 6">
    <name type="scientific">Gordonibacter urolithinfaciens</name>
    <dbReference type="NCBI Taxonomy" id="1335613"/>
    <lineage>
        <taxon>Bacteria</taxon>
        <taxon>Bacillati</taxon>
        <taxon>Actinomycetota</taxon>
        <taxon>Coriobacteriia</taxon>
        <taxon>Eggerthellales</taxon>
        <taxon>Eggerthellaceae</taxon>
        <taxon>Gordonibacter</taxon>
    </lineage>
</organism>
<dbReference type="EMBL" id="WKZA01000003">
    <property type="protein sequence ID" value="MSA93729.1"/>
    <property type="molecule type" value="Genomic_DNA"/>
</dbReference>
<dbReference type="Proteomes" id="UP000462865">
    <property type="component" value="Unassembled WGS sequence"/>
</dbReference>
<reference evidence="5" key="3">
    <citation type="journal article" date="2019" name="Microbiol. Resour. Announc.">
        <title>Draft Genome Sequences of Type Strains of Gordonibacter faecihominis, Paraeggerthella hongkongensis, Parvibacter caecicola,Slackia equolifaciens, Slackia faecicanis, and Slackia isoflavoniconvertens.</title>
        <authorList>
            <person name="Danylec N."/>
            <person name="Stoll D.A."/>
            <person name="Dotsch A."/>
            <person name="Huch M."/>
        </authorList>
    </citation>
    <scope>NUCLEOTIDE SEQUENCE</scope>
    <source>
        <strain evidence="5">DSM 27213</strain>
    </source>
</reference>
<comment type="similarity">
    <text evidence="1 3">Belongs to the short-chain dehydrogenases/reductases (SDR) family.</text>
</comment>
<dbReference type="Gene3D" id="3.40.50.720">
    <property type="entry name" value="NAD(P)-binding Rossmann-like Domain"/>
    <property type="match status" value="1"/>
</dbReference>
<dbReference type="AlphaFoldDB" id="A0A423ULB8"/>
<reference evidence="5" key="2">
    <citation type="journal article" date="2019" name="Int. J. Syst. Evol. Microbiol.">
        <title>Gordonibacter faecihominis is a later heterotypic synonym of Gordonibacter urolithinfaciens.</title>
        <authorList>
            <person name="Danylec N."/>
            <person name="Stoll D.A."/>
            <person name="Huch M."/>
        </authorList>
    </citation>
    <scope>NUCLEOTIDE SEQUENCE</scope>
    <source>
        <strain evidence="5">DSM 27213</strain>
    </source>
</reference>
<dbReference type="GO" id="GO:0016491">
    <property type="term" value="F:oxidoreductase activity"/>
    <property type="evidence" value="ECO:0007669"/>
    <property type="project" value="UniProtKB-KW"/>
</dbReference>
<dbReference type="Pfam" id="PF00106">
    <property type="entry name" value="adh_short"/>
    <property type="match status" value="1"/>
</dbReference>
<proteinExistence type="inferred from homology"/>
<protein>
    <submittedName>
        <fullName evidence="5">SDR family NAD(P)-dependent oxidoreductase</fullName>
    </submittedName>
</protein>
<keyword evidence="2" id="KW-0560">Oxidoreductase</keyword>
<comment type="caution">
    <text evidence="5">The sequence shown here is derived from an EMBL/GenBank/DDBJ whole genome shotgun (WGS) entry which is preliminary data.</text>
</comment>
<dbReference type="SUPFAM" id="SSF51735">
    <property type="entry name" value="NAD(P)-binding Rossmann-fold domains"/>
    <property type="match status" value="1"/>
</dbReference>
<evidence type="ECO:0000313" key="6">
    <source>
        <dbReference type="Proteomes" id="UP000285258"/>
    </source>
</evidence>
<gene>
    <name evidence="5" type="ORF">DMP12_05705</name>
    <name evidence="4" type="ORF">GKG38_01320</name>
</gene>
<dbReference type="EMBL" id="QIBW01000005">
    <property type="protein sequence ID" value="ROT90503.1"/>
    <property type="molecule type" value="Genomic_DNA"/>
</dbReference>
<evidence type="ECO:0000313" key="7">
    <source>
        <dbReference type="Proteomes" id="UP000462865"/>
    </source>
</evidence>
<dbReference type="PANTHER" id="PTHR43669">
    <property type="entry name" value="5-KETO-D-GLUCONATE 5-REDUCTASE"/>
    <property type="match status" value="1"/>
</dbReference>
<evidence type="ECO:0000256" key="1">
    <source>
        <dbReference type="ARBA" id="ARBA00006484"/>
    </source>
</evidence>
<reference evidence="4 7" key="4">
    <citation type="journal article" date="2019" name="Nat. Med.">
        <title>A library of human gut bacterial isolates paired with longitudinal multiomics data enables mechanistic microbiome research.</title>
        <authorList>
            <person name="Poyet M."/>
            <person name="Groussin M."/>
            <person name="Gibbons S.M."/>
            <person name="Avila-Pacheco J."/>
            <person name="Jiang X."/>
            <person name="Kearney S.M."/>
            <person name="Perrotta A.R."/>
            <person name="Berdy B."/>
            <person name="Zhao S."/>
            <person name="Lieberman T.D."/>
            <person name="Swanson P.K."/>
            <person name="Smith M."/>
            <person name="Roesemann S."/>
            <person name="Alexander J.E."/>
            <person name="Rich S.A."/>
            <person name="Livny J."/>
            <person name="Vlamakis H."/>
            <person name="Clish C."/>
            <person name="Bullock K."/>
            <person name="Deik A."/>
            <person name="Scott J."/>
            <person name="Pierce K.A."/>
            <person name="Xavier R.J."/>
            <person name="Alm E.J."/>
        </authorList>
    </citation>
    <scope>NUCLEOTIDE SEQUENCE [LARGE SCALE GENOMIC DNA]</scope>
    <source>
        <strain evidence="4 7">BIOML-A1</strain>
    </source>
</reference>
<evidence type="ECO:0000313" key="4">
    <source>
        <dbReference type="EMBL" id="MSA93729.1"/>
    </source>
</evidence>
<dbReference type="Proteomes" id="UP000285258">
    <property type="component" value="Unassembled WGS sequence"/>
</dbReference>
<evidence type="ECO:0000313" key="5">
    <source>
        <dbReference type="EMBL" id="ROT90503.1"/>
    </source>
</evidence>
<dbReference type="PRINTS" id="PR00081">
    <property type="entry name" value="GDHRDH"/>
</dbReference>
<evidence type="ECO:0000256" key="2">
    <source>
        <dbReference type="ARBA" id="ARBA00023002"/>
    </source>
</evidence>
<dbReference type="InterPro" id="IPR036291">
    <property type="entry name" value="NAD(P)-bd_dom_sf"/>
</dbReference>
<dbReference type="PANTHER" id="PTHR43669:SF3">
    <property type="entry name" value="ALCOHOL DEHYDROGENASE, PUTATIVE (AFU_ORTHOLOGUE AFUA_3G03445)-RELATED"/>
    <property type="match status" value="1"/>
</dbReference>